<dbReference type="PROSITE" id="PS50902">
    <property type="entry name" value="FLAVODOXIN_LIKE"/>
    <property type="match status" value="1"/>
</dbReference>
<comment type="cofactor">
    <cofactor evidence="1">
        <name>FMN</name>
        <dbReference type="ChEBI" id="CHEBI:58210"/>
    </cofactor>
</comment>
<dbReference type="InterPro" id="IPR023173">
    <property type="entry name" value="NADPH_Cyt_P450_Rdtase_alpha"/>
</dbReference>
<evidence type="ECO:0000256" key="4">
    <source>
        <dbReference type="ARBA" id="ARBA00022643"/>
    </source>
</evidence>
<dbReference type="InterPro" id="IPR001094">
    <property type="entry name" value="Flavdoxin-like"/>
</dbReference>
<feature type="domain" description="Flavodoxin-like" evidence="9">
    <location>
        <begin position="17"/>
        <end position="161"/>
    </location>
</feature>
<dbReference type="Gene3D" id="3.40.50.360">
    <property type="match status" value="1"/>
</dbReference>
<dbReference type="Gene3D" id="1.20.990.10">
    <property type="entry name" value="NADPH-cytochrome p450 Reductase, Chain A, domain 3"/>
    <property type="match status" value="1"/>
</dbReference>
<dbReference type="SMART" id="SM00225">
    <property type="entry name" value="BTB"/>
    <property type="match status" value="4"/>
</dbReference>
<protein>
    <submittedName>
        <fullName evidence="10">NADPH-dependent diflavin oxidoreductase 1</fullName>
    </submittedName>
</protein>
<dbReference type="OrthoDB" id="1856718at2759"/>
<keyword evidence="3" id="KW-0285">Flavoprotein</keyword>
<gene>
    <name evidence="10" type="primary">ndor1</name>
    <name evidence="10" type="ORF">A0H81_05178</name>
</gene>
<evidence type="ECO:0000256" key="2">
    <source>
        <dbReference type="ARBA" id="ARBA00001974"/>
    </source>
</evidence>
<dbReference type="SUPFAM" id="SSF52343">
    <property type="entry name" value="Ferredoxin reductase-like, C-terminal NADP-linked domain"/>
    <property type="match status" value="1"/>
</dbReference>
<feature type="domain" description="BTB" evidence="8">
    <location>
        <begin position="1108"/>
        <end position="1139"/>
    </location>
</feature>
<keyword evidence="4" id="KW-0288">FMN</keyword>
<dbReference type="InterPro" id="IPR017938">
    <property type="entry name" value="Riboflavin_synthase-like_b-brl"/>
</dbReference>
<evidence type="ECO:0000259" key="9">
    <source>
        <dbReference type="PROSITE" id="PS50902"/>
    </source>
</evidence>
<feature type="domain" description="BTB" evidence="8">
    <location>
        <begin position="788"/>
        <end position="860"/>
    </location>
</feature>
<dbReference type="InterPro" id="IPR011333">
    <property type="entry name" value="SKP1/BTB/POZ_sf"/>
</dbReference>
<evidence type="ECO:0000259" key="8">
    <source>
        <dbReference type="PROSITE" id="PS50097"/>
    </source>
</evidence>
<dbReference type="STRING" id="5627.A0A1C7MDQ3"/>
<keyword evidence="6" id="KW-0521">NADP</keyword>
<dbReference type="Pfam" id="PF00651">
    <property type="entry name" value="BTB"/>
    <property type="match status" value="4"/>
</dbReference>
<organism evidence="10 11">
    <name type="scientific">Grifola frondosa</name>
    <name type="common">Maitake</name>
    <name type="synonym">Polyporus frondosus</name>
    <dbReference type="NCBI Taxonomy" id="5627"/>
    <lineage>
        <taxon>Eukaryota</taxon>
        <taxon>Fungi</taxon>
        <taxon>Dikarya</taxon>
        <taxon>Basidiomycota</taxon>
        <taxon>Agaricomycotina</taxon>
        <taxon>Agaricomycetes</taxon>
        <taxon>Polyporales</taxon>
        <taxon>Grifolaceae</taxon>
        <taxon>Grifola</taxon>
    </lineage>
</organism>
<dbReference type="CDD" id="cd18186">
    <property type="entry name" value="BTB_POZ_ZBTB_KLHL-like"/>
    <property type="match status" value="2"/>
</dbReference>
<keyword evidence="11" id="KW-1185">Reference proteome</keyword>
<dbReference type="SUPFAM" id="SSF54695">
    <property type="entry name" value="POZ domain"/>
    <property type="match status" value="3"/>
</dbReference>
<dbReference type="InterPro" id="IPR003097">
    <property type="entry name" value="CysJ-like_FAD-binding"/>
</dbReference>
<dbReference type="GO" id="GO:0050660">
    <property type="term" value="F:flavin adenine dinucleotide binding"/>
    <property type="evidence" value="ECO:0007669"/>
    <property type="project" value="TreeGrafter"/>
</dbReference>
<dbReference type="GO" id="GO:0005829">
    <property type="term" value="C:cytosol"/>
    <property type="evidence" value="ECO:0007669"/>
    <property type="project" value="TreeGrafter"/>
</dbReference>
<dbReference type="SUPFAM" id="SSF52218">
    <property type="entry name" value="Flavoproteins"/>
    <property type="match status" value="1"/>
</dbReference>
<dbReference type="Gene3D" id="3.30.710.10">
    <property type="entry name" value="Potassium Channel Kv1.1, Chain A"/>
    <property type="match status" value="4"/>
</dbReference>
<dbReference type="EMBL" id="LUGG01000005">
    <property type="protein sequence ID" value="OBZ74519.1"/>
    <property type="molecule type" value="Genomic_DNA"/>
</dbReference>
<name>A0A1C7MDQ3_GRIFR</name>
<keyword evidence="7" id="KW-0560">Oxidoreductase</keyword>
<evidence type="ECO:0000256" key="5">
    <source>
        <dbReference type="ARBA" id="ARBA00022827"/>
    </source>
</evidence>
<evidence type="ECO:0000256" key="3">
    <source>
        <dbReference type="ARBA" id="ARBA00022630"/>
    </source>
</evidence>
<reference evidence="10 11" key="1">
    <citation type="submission" date="2016-03" db="EMBL/GenBank/DDBJ databases">
        <title>Whole genome sequencing of Grifola frondosa 9006-11.</title>
        <authorList>
            <person name="Min B."/>
            <person name="Park H."/>
            <person name="Kim J.-G."/>
            <person name="Cho H."/>
            <person name="Oh Y.-L."/>
            <person name="Kong W.-S."/>
            <person name="Choi I.-G."/>
        </authorList>
    </citation>
    <scope>NUCLEOTIDE SEQUENCE [LARGE SCALE GENOMIC DNA]</scope>
    <source>
        <strain evidence="10 11">9006-11</strain>
    </source>
</reference>
<comment type="cofactor">
    <cofactor evidence="2">
        <name>FAD</name>
        <dbReference type="ChEBI" id="CHEBI:57692"/>
    </cofactor>
</comment>
<dbReference type="PROSITE" id="PS50097">
    <property type="entry name" value="BTB"/>
    <property type="match status" value="3"/>
</dbReference>
<dbReference type="GO" id="GO:0016491">
    <property type="term" value="F:oxidoreductase activity"/>
    <property type="evidence" value="ECO:0007669"/>
    <property type="project" value="UniProtKB-KW"/>
</dbReference>
<dbReference type="PANTHER" id="PTHR19384">
    <property type="entry name" value="NITRIC OXIDE SYNTHASE-RELATED"/>
    <property type="match status" value="1"/>
</dbReference>
<dbReference type="InterPro" id="IPR039261">
    <property type="entry name" value="FNR_nucleotide-bd"/>
</dbReference>
<dbReference type="InterPro" id="IPR029039">
    <property type="entry name" value="Flavoprotein-like_sf"/>
</dbReference>
<dbReference type="Proteomes" id="UP000092993">
    <property type="component" value="Unassembled WGS sequence"/>
</dbReference>
<dbReference type="PRINTS" id="PR00369">
    <property type="entry name" value="FLAVODOXIN"/>
</dbReference>
<dbReference type="InterPro" id="IPR008254">
    <property type="entry name" value="Flavodoxin/NO_synth"/>
</dbReference>
<dbReference type="Gene3D" id="2.40.30.10">
    <property type="entry name" value="Translation factors"/>
    <property type="match status" value="1"/>
</dbReference>
<dbReference type="PANTHER" id="PTHR19384:SF10">
    <property type="entry name" value="NADPH-DEPENDENT DIFLAVIN OXIDOREDUCTASE 1"/>
    <property type="match status" value="1"/>
</dbReference>
<evidence type="ECO:0000313" key="10">
    <source>
        <dbReference type="EMBL" id="OBZ74519.1"/>
    </source>
</evidence>
<evidence type="ECO:0000256" key="1">
    <source>
        <dbReference type="ARBA" id="ARBA00001917"/>
    </source>
</evidence>
<dbReference type="InterPro" id="IPR000210">
    <property type="entry name" value="BTB/POZ_dom"/>
</dbReference>
<keyword evidence="5" id="KW-0274">FAD</keyword>
<dbReference type="Pfam" id="PF00258">
    <property type="entry name" value="Flavodoxin_1"/>
    <property type="match status" value="1"/>
</dbReference>
<sequence length="1488" mass="168469">MSSEPSSSHAEHLPRTVTILYATETGNAQDIADRIARECRRIHLKAQVDSMEAYSPSELISEHMVIFVVSTTGSGKEPRAMKSLWTMLLRSDLPDDLFEDLAFAVFGLGDTAYEKFCWPAKLLSRRLLGLGAAEICPRGEGDEQHHFGIDGAFGPWIAQLSELLLQFFPLPVGLEAEPIDSLPPARVSIRDADGAAVDEYPDPLLKDLQYHTGTVSCNRRITAEDWYQDVRHFEFEFDEDILYNPGDVAVIHPEAMPADVEAFLVSIGYTNTADYPIIIHRILEVSTRSSSIYYNSSRIVYSLSGYQCCASAVFFTLLKHFVTEEHEVERLTEFLSEEGADELYEYCQRPRRTIREVFEEFRSARIPRDYIFDLFPPLRPRQFSIASSVKARRLYNISGRFGCRSKAASRIPERSAFFATRRLDARDLRWSRHWYRSERAVIEERTHAGFMENTLYFGCRSASKDQHYHLEWNSLAKRGALTYRAAFSRDGPEGQARTYVQHLIREDAQRVWELVGERGAWVYISGSSNKMPAAVKAAIQYAAEKEGGKSQEEAQEFIAMLDREGRLTEESLANCLSDLFQPASMAPAPPPFDRNDADVVLRSSDGVHFHVHKTILVIASPVFEGMFNVPQPATLADEDIHSETGLPLLVLTEDRRTLENLLRLFQAVLIAARKYSIDDAVVKMGERLLPFIPQDPLRVYAIACSMDLPEEAEAAARASPDIILMDSENFKTSGLDQITSGQYFRLMDFLRRRKNGNFEYAVPKATTVSETITTPSSFLIPHLSHHPPDTILRSSDGVDFHVHNSLLSMLSPVLAGLFKAESSSTETSVEGLHAIALPEDSQTLTKLLQFCYPMETPELESFDVISAVLEAGRRYQIMRAIDVAEREWKRAIRKEHLRAYYFAMKCSWMDEAKVAARYMVFHTLDSHAPEMDEVPAEAYRRILEYRRQCQASIIAVFGRYGVYIQGQLEIDPYGINTYTQFWRKVYSDMIIEVLYDEPCSNASLVVYQTRFSYRALLESSAADHQQFEEALRVAVSQKSERIFCDIAEPASQQVTYCGFLTVFRTRGLLVPTYRLTIYIHSRHRLSPNLFNHHHDMAPASSPFDRADVDIILRSSDGIDFRAHKILLAMSSPLFDGMFNIHGGSSNVGVPSTTMLSLPTPILEDLGDVSAVMEAAKKYHVDDAIARMSERLLAFVPKEPLRVYAIACYMDLEAEAEVAAKAAPDTISLDLESFNQLGFNRITSGQLFRLMDFLRRRWTGGAAEFTDPIVTPPDSATSRDKFVMPHLQIPNESPDIIIRSSDGVDFHVHSHVLSVISTGLLPASLDKDSTEDARTIDVPEDSRSLSTLLQLCYPMRSPRLESLDATQAVLEAARRYRIVRVVEIVEKEWVKFLPQEHLRAYFIAMKHGWMDGAKEAAKYAACHTVDRYVADMDGVPAEAYRRLFDYRKRCQDTFIHVIEQRSGRSCFQSCSSFNGIRSFAPFWSDVFSG</sequence>
<feature type="domain" description="BTB" evidence="8">
    <location>
        <begin position="597"/>
        <end position="674"/>
    </location>
</feature>
<evidence type="ECO:0000256" key="7">
    <source>
        <dbReference type="ARBA" id="ARBA00023002"/>
    </source>
</evidence>
<dbReference type="Gene3D" id="3.40.50.80">
    <property type="entry name" value="Nucleotide-binding domain of ferredoxin-NADP reductase (FNR) module"/>
    <property type="match status" value="1"/>
</dbReference>
<dbReference type="GO" id="GO:0010181">
    <property type="term" value="F:FMN binding"/>
    <property type="evidence" value="ECO:0007669"/>
    <property type="project" value="InterPro"/>
</dbReference>
<proteinExistence type="predicted"/>
<comment type="caution">
    <text evidence="10">The sequence shown here is derived from an EMBL/GenBank/DDBJ whole genome shotgun (WGS) entry which is preliminary data.</text>
</comment>
<dbReference type="Pfam" id="PF00667">
    <property type="entry name" value="FAD_binding_1"/>
    <property type="match status" value="1"/>
</dbReference>
<evidence type="ECO:0000313" key="11">
    <source>
        <dbReference type="Proteomes" id="UP000092993"/>
    </source>
</evidence>
<accession>A0A1C7MDQ3</accession>
<dbReference type="SUPFAM" id="SSF63380">
    <property type="entry name" value="Riboflavin synthase domain-like"/>
    <property type="match status" value="1"/>
</dbReference>
<evidence type="ECO:0000256" key="6">
    <source>
        <dbReference type="ARBA" id="ARBA00022857"/>
    </source>
</evidence>